<feature type="transmembrane region" description="Helical" evidence="3">
    <location>
        <begin position="115"/>
        <end position="137"/>
    </location>
</feature>
<dbReference type="InterPro" id="IPR011009">
    <property type="entry name" value="Kinase-like_dom_sf"/>
</dbReference>
<dbReference type="InterPro" id="IPR001245">
    <property type="entry name" value="Ser-Thr/Tyr_kinase_cat_dom"/>
</dbReference>
<dbReference type="PROSITE" id="PS50011">
    <property type="entry name" value="PROTEIN_KINASE_DOM"/>
    <property type="match status" value="1"/>
</dbReference>
<gene>
    <name evidence="5" type="ORF">BSL78_03808</name>
</gene>
<evidence type="ECO:0000259" key="4">
    <source>
        <dbReference type="PROSITE" id="PS50011"/>
    </source>
</evidence>
<dbReference type="GO" id="GO:0004672">
    <property type="term" value="F:protein kinase activity"/>
    <property type="evidence" value="ECO:0007669"/>
    <property type="project" value="InterPro"/>
</dbReference>
<evidence type="ECO:0000256" key="2">
    <source>
        <dbReference type="ARBA" id="ARBA00022840"/>
    </source>
</evidence>
<evidence type="ECO:0000313" key="5">
    <source>
        <dbReference type="EMBL" id="PIK59298.1"/>
    </source>
</evidence>
<keyword evidence="6" id="KW-1185">Reference proteome</keyword>
<dbReference type="Gene3D" id="1.10.510.10">
    <property type="entry name" value="Transferase(Phosphotransferase) domain 1"/>
    <property type="match status" value="1"/>
</dbReference>
<dbReference type="PANTHER" id="PTHR24418">
    <property type="entry name" value="TYROSINE-PROTEIN KINASE"/>
    <property type="match status" value="1"/>
</dbReference>
<keyword evidence="3" id="KW-0472">Membrane</keyword>
<comment type="caution">
    <text evidence="5">The sequence shown here is derived from an EMBL/GenBank/DDBJ whole genome shotgun (WGS) entry which is preliminary data.</text>
</comment>
<accession>A0A2G8LGC2</accession>
<keyword evidence="5" id="KW-0418">Kinase</keyword>
<reference evidence="5 6" key="1">
    <citation type="journal article" date="2017" name="PLoS Biol.">
        <title>The sea cucumber genome provides insights into morphological evolution and visceral regeneration.</title>
        <authorList>
            <person name="Zhang X."/>
            <person name="Sun L."/>
            <person name="Yuan J."/>
            <person name="Sun Y."/>
            <person name="Gao Y."/>
            <person name="Zhang L."/>
            <person name="Li S."/>
            <person name="Dai H."/>
            <person name="Hamel J.F."/>
            <person name="Liu C."/>
            <person name="Yu Y."/>
            <person name="Liu S."/>
            <person name="Lin W."/>
            <person name="Guo K."/>
            <person name="Jin S."/>
            <person name="Xu P."/>
            <person name="Storey K.B."/>
            <person name="Huan P."/>
            <person name="Zhang T."/>
            <person name="Zhou Y."/>
            <person name="Zhang J."/>
            <person name="Lin C."/>
            <person name="Li X."/>
            <person name="Xing L."/>
            <person name="Huo D."/>
            <person name="Sun M."/>
            <person name="Wang L."/>
            <person name="Mercier A."/>
            <person name="Li F."/>
            <person name="Yang H."/>
            <person name="Xiang J."/>
        </authorList>
    </citation>
    <scope>NUCLEOTIDE SEQUENCE [LARGE SCALE GENOMIC DNA]</scope>
    <source>
        <strain evidence="5">Shaxun</strain>
        <tissue evidence="5">Muscle</tissue>
    </source>
</reference>
<dbReference type="GO" id="GO:0005524">
    <property type="term" value="F:ATP binding"/>
    <property type="evidence" value="ECO:0007669"/>
    <property type="project" value="UniProtKB-KW"/>
</dbReference>
<dbReference type="EMBL" id="MRZV01000087">
    <property type="protein sequence ID" value="PIK59298.1"/>
    <property type="molecule type" value="Genomic_DNA"/>
</dbReference>
<evidence type="ECO:0000256" key="3">
    <source>
        <dbReference type="SAM" id="Phobius"/>
    </source>
</evidence>
<keyword evidence="1" id="KW-0547">Nucleotide-binding</keyword>
<dbReference type="InterPro" id="IPR000719">
    <property type="entry name" value="Prot_kinase_dom"/>
</dbReference>
<protein>
    <submittedName>
        <fullName evidence="5">Putative tyrosine kinase receptor Cad96Ca isoform X2</fullName>
    </submittedName>
</protein>
<keyword evidence="3" id="KW-1133">Transmembrane helix</keyword>
<dbReference type="STRING" id="307972.A0A2G8LGC2"/>
<dbReference type="InterPro" id="IPR050198">
    <property type="entry name" value="Non-receptor_tyrosine_kinases"/>
</dbReference>
<keyword evidence="2" id="KW-0067">ATP-binding</keyword>
<dbReference type="SUPFAM" id="SSF56112">
    <property type="entry name" value="Protein kinase-like (PK-like)"/>
    <property type="match status" value="1"/>
</dbReference>
<dbReference type="Pfam" id="PF07714">
    <property type="entry name" value="PK_Tyr_Ser-Thr"/>
    <property type="match status" value="1"/>
</dbReference>
<proteinExistence type="predicted"/>
<dbReference type="Proteomes" id="UP000230750">
    <property type="component" value="Unassembled WGS sequence"/>
</dbReference>
<organism evidence="5 6">
    <name type="scientific">Stichopus japonicus</name>
    <name type="common">Sea cucumber</name>
    <dbReference type="NCBI Taxonomy" id="307972"/>
    <lineage>
        <taxon>Eukaryota</taxon>
        <taxon>Metazoa</taxon>
        <taxon>Echinodermata</taxon>
        <taxon>Eleutherozoa</taxon>
        <taxon>Echinozoa</taxon>
        <taxon>Holothuroidea</taxon>
        <taxon>Aspidochirotacea</taxon>
        <taxon>Aspidochirotida</taxon>
        <taxon>Stichopodidae</taxon>
        <taxon>Apostichopus</taxon>
    </lineage>
</organism>
<evidence type="ECO:0000313" key="6">
    <source>
        <dbReference type="Proteomes" id="UP000230750"/>
    </source>
</evidence>
<dbReference type="AlphaFoldDB" id="A0A2G8LGC2"/>
<feature type="domain" description="Protein kinase" evidence="4">
    <location>
        <begin position="226"/>
        <end position="470"/>
    </location>
</feature>
<name>A0A2G8LGC2_STIJA</name>
<sequence length="470" mass="53184">MVNYSANCSFGPIHFVDELTIITNTSNVSFKEGKKIMFSCKSNVNAAYKQWNIVDIPKHVSYSSSNDSDLIYVEIDVSNLTKDTLITLDCFVSYRGRKLTTTITTYVEASASESILMLLVSILTFIVFLIVLLLAIAKACGRQLHCDARGYRERTRDLRTVNRTETQNGRNGENIPVTSQQIQRSVLPNLPDAINTSHHEREIETYYSTVTTDTSGSNRLFNDDDICLMLKMKTGTLYTRWMGTIPVSLGVTKCVVLTTLSDERVVKHRDIHWDKFLKTSLDLPVTDHVTKLEGIGIVYNQINMITEHLACKTLDNYLTFDPTSRQGIGRSITSVRDVMKHLSGILEGMEVIKSYGFLHPCFSTKKILYTKQGQCKLYDFCLAEDAPTICAHKKSEMKSVTLNQFAPEAFYGNEYSAESDVWSTAVVIWEIISAGYKPFPINEEYKPGDVIPMPKTPWPEKYLQLRLDIC</sequence>
<keyword evidence="3" id="KW-0812">Transmembrane</keyword>
<keyword evidence="5" id="KW-0808">Transferase</keyword>
<keyword evidence="5" id="KW-0675">Receptor</keyword>
<dbReference type="OrthoDB" id="5979581at2759"/>
<evidence type="ECO:0000256" key="1">
    <source>
        <dbReference type="ARBA" id="ARBA00022741"/>
    </source>
</evidence>